<dbReference type="AlphaFoldDB" id="A0A386RF05"/>
<dbReference type="InterPro" id="IPR000594">
    <property type="entry name" value="ThiF_NAD_FAD-bd"/>
</dbReference>
<reference evidence="2 3" key="1">
    <citation type="submission" date="2016-10" db="EMBL/GenBank/DDBJ databases">
        <title>Complete genomic sequencing of Lactobacillus helveticus LH99 and comparative genome analysis.</title>
        <authorList>
            <person name="Li N."/>
            <person name="You C."/>
            <person name="Liu Z."/>
        </authorList>
    </citation>
    <scope>NUCLEOTIDE SEQUENCE [LARGE SCALE GENOMIC DNA]</scope>
    <source>
        <strain evidence="2 3">LH99</strain>
    </source>
</reference>
<dbReference type="InterPro" id="IPR035985">
    <property type="entry name" value="Ubiquitin-activating_enz"/>
</dbReference>
<gene>
    <name evidence="2" type="ORF">BC335_1240</name>
</gene>
<protein>
    <submittedName>
        <fullName evidence="2">HesA/MoeB/ThiF family protein</fullName>
    </submittedName>
</protein>
<proteinExistence type="predicted"/>
<dbReference type="Proteomes" id="UP000267794">
    <property type="component" value="Chromosome"/>
</dbReference>
<dbReference type="EMBL" id="CP017982">
    <property type="protein sequence ID" value="AYE61690.1"/>
    <property type="molecule type" value="Genomic_DNA"/>
</dbReference>
<sequence>MKRDNLLNVISVLKEKKVIVELTKKQSINVCVIGVGTTGSYIVHDIRGLDCVSKLIIIDPDSVELDNLYRQDYTKIDLYKKKVDVLQERGGKCQIIGLDEMCTDDKELVRICEKYKIDVLIQAGDYPSTRQLSFMTQKAANKLRIPYITNSGYISNVVSLPEFYYPNNEYNFSYKHKIYNEKKIFINVKEKVSSRIVANVGHVIARQLLDYCTNKIPFKYKERGFFDVNKLEWSTDHIE</sequence>
<organism evidence="2 3">
    <name type="scientific">Lactobacillus helveticus</name>
    <name type="common">Lactobacillus suntoryeus</name>
    <dbReference type="NCBI Taxonomy" id="1587"/>
    <lineage>
        <taxon>Bacteria</taxon>
        <taxon>Bacillati</taxon>
        <taxon>Bacillota</taxon>
        <taxon>Bacilli</taxon>
        <taxon>Lactobacillales</taxon>
        <taxon>Lactobacillaceae</taxon>
        <taxon>Lactobacillus</taxon>
    </lineage>
</organism>
<feature type="domain" description="THIF-type NAD/FAD binding fold" evidence="1">
    <location>
        <begin position="26"/>
        <end position="222"/>
    </location>
</feature>
<evidence type="ECO:0000313" key="2">
    <source>
        <dbReference type="EMBL" id="AYE61690.1"/>
    </source>
</evidence>
<accession>A0A386RF05</accession>
<dbReference type="SUPFAM" id="SSF69572">
    <property type="entry name" value="Activating enzymes of the ubiquitin-like proteins"/>
    <property type="match status" value="1"/>
</dbReference>
<evidence type="ECO:0000259" key="1">
    <source>
        <dbReference type="Pfam" id="PF00899"/>
    </source>
</evidence>
<name>A0A386RF05_LACHE</name>
<dbReference type="GO" id="GO:0008641">
    <property type="term" value="F:ubiquitin-like modifier activating enzyme activity"/>
    <property type="evidence" value="ECO:0007669"/>
    <property type="project" value="InterPro"/>
</dbReference>
<dbReference type="Pfam" id="PF00899">
    <property type="entry name" value="ThiF"/>
    <property type="match status" value="1"/>
</dbReference>
<dbReference type="Gene3D" id="3.40.50.720">
    <property type="entry name" value="NAD(P)-binding Rossmann-like Domain"/>
    <property type="match status" value="1"/>
</dbReference>
<dbReference type="RefSeq" id="WP_120357450.1">
    <property type="nucleotide sequence ID" value="NZ_CP017982.1"/>
</dbReference>
<evidence type="ECO:0000313" key="3">
    <source>
        <dbReference type="Proteomes" id="UP000267794"/>
    </source>
</evidence>